<dbReference type="GO" id="GO:0003700">
    <property type="term" value="F:DNA-binding transcription factor activity"/>
    <property type="evidence" value="ECO:0007669"/>
    <property type="project" value="InterPro"/>
</dbReference>
<keyword evidence="3" id="KW-1185">Reference proteome</keyword>
<dbReference type="EMBL" id="JYIX01000040">
    <property type="protein sequence ID" value="KJL30772.1"/>
    <property type="molecule type" value="Genomic_DNA"/>
</dbReference>
<dbReference type="STRING" id="582680.RS86_03715"/>
<dbReference type="GO" id="GO:0043565">
    <property type="term" value="F:sequence-specific DNA binding"/>
    <property type="evidence" value="ECO:0007669"/>
    <property type="project" value="InterPro"/>
</dbReference>
<dbReference type="PATRIC" id="fig|582680.6.peg.3800"/>
<evidence type="ECO:0000259" key="1">
    <source>
        <dbReference type="PROSITE" id="PS01124"/>
    </source>
</evidence>
<proteinExistence type="predicted"/>
<accession>A0A0F0LC49</accession>
<dbReference type="PROSITE" id="PS01124">
    <property type="entry name" value="HTH_ARAC_FAMILY_2"/>
    <property type="match status" value="1"/>
</dbReference>
<name>A0A0F0LC49_9MICO</name>
<dbReference type="AlphaFoldDB" id="A0A0F0LC49"/>
<protein>
    <submittedName>
        <fullName evidence="2">Transcriptional activator FtrA</fullName>
    </submittedName>
</protein>
<organism evidence="2 3">
    <name type="scientific">Microbacterium azadirachtae</name>
    <dbReference type="NCBI Taxonomy" id="582680"/>
    <lineage>
        <taxon>Bacteria</taxon>
        <taxon>Bacillati</taxon>
        <taxon>Actinomycetota</taxon>
        <taxon>Actinomycetes</taxon>
        <taxon>Micrococcales</taxon>
        <taxon>Microbacteriaceae</taxon>
        <taxon>Microbacterium</taxon>
    </lineage>
</organism>
<dbReference type="InterPro" id="IPR018060">
    <property type="entry name" value="HTH_AraC"/>
</dbReference>
<reference evidence="2 3" key="1">
    <citation type="submission" date="2015-02" db="EMBL/GenBank/DDBJ databases">
        <title>Draft genome sequences of ten Microbacterium spp. with emphasis on heavy metal contaminated environments.</title>
        <authorList>
            <person name="Corretto E."/>
        </authorList>
    </citation>
    <scope>NUCLEOTIDE SEQUENCE [LARGE SCALE GENOMIC DNA]</scope>
    <source>
        <strain evidence="2 3">ARN176</strain>
    </source>
</reference>
<comment type="caution">
    <text evidence="2">The sequence shown here is derived from an EMBL/GenBank/DDBJ whole genome shotgun (WGS) entry which is preliminary data.</text>
</comment>
<evidence type="ECO:0000313" key="3">
    <source>
        <dbReference type="Proteomes" id="UP000033740"/>
    </source>
</evidence>
<gene>
    <name evidence="2" type="ORF">RS86_03715</name>
</gene>
<dbReference type="Proteomes" id="UP000033740">
    <property type="component" value="Unassembled WGS sequence"/>
</dbReference>
<sequence length="290" mass="31418">MSSQSPPGAPTAALEALGWRPVGAPPLHVSVERTASTTWLVARSRVTPCSLAARPLASKVQRVLVCVDGEVTLTRGSEDPFRLTRQQMVVVDGAGPLTASASATWGWFEWQLSTPFHSVRRRDLFMQPLSLTDDTFTLVANTTNVFCAQPGLSSSPGARALTGALNTTLYAAVLDGLGLPMSLSLTNFEVLKRALDLIEARHRDSTFTIRELAAALSVHQSFLNRLFAHIDTTPRRALEATRVDSARSLLEGTPQHSRETMDNVAHVAGFASVQQMRSALRRSHLDPPDA</sequence>
<evidence type="ECO:0000313" key="2">
    <source>
        <dbReference type="EMBL" id="KJL30772.1"/>
    </source>
</evidence>
<feature type="domain" description="HTH araC/xylS-type" evidence="1">
    <location>
        <begin position="192"/>
        <end position="290"/>
    </location>
</feature>
<dbReference type="Gene3D" id="1.10.10.60">
    <property type="entry name" value="Homeodomain-like"/>
    <property type="match status" value="1"/>
</dbReference>